<dbReference type="GO" id="GO:0016747">
    <property type="term" value="F:acyltransferase activity, transferring groups other than amino-acyl groups"/>
    <property type="evidence" value="ECO:0007669"/>
    <property type="project" value="InterPro"/>
</dbReference>
<dbReference type="AlphaFoldDB" id="A0A7W4UGX3"/>
<feature type="domain" description="N-acetyltransferase" evidence="3">
    <location>
        <begin position="4"/>
        <end position="157"/>
    </location>
</feature>
<accession>A0A7W4UGX3</accession>
<dbReference type="SUPFAM" id="SSF55729">
    <property type="entry name" value="Acyl-CoA N-acyltransferases (Nat)"/>
    <property type="match status" value="1"/>
</dbReference>
<evidence type="ECO:0000259" key="3">
    <source>
        <dbReference type="PROSITE" id="PS51186"/>
    </source>
</evidence>
<evidence type="ECO:0000313" key="5">
    <source>
        <dbReference type="Proteomes" id="UP000518206"/>
    </source>
</evidence>
<evidence type="ECO:0000256" key="1">
    <source>
        <dbReference type="ARBA" id="ARBA00022679"/>
    </source>
</evidence>
<dbReference type="Pfam" id="PF00583">
    <property type="entry name" value="Acetyltransf_1"/>
    <property type="match status" value="1"/>
</dbReference>
<name>A0A7W4UGX3_9CELL</name>
<dbReference type="EMBL" id="JACHVX010000003">
    <property type="protein sequence ID" value="MBB2923435.1"/>
    <property type="molecule type" value="Genomic_DNA"/>
</dbReference>
<evidence type="ECO:0000313" key="4">
    <source>
        <dbReference type="EMBL" id="MBB2923435.1"/>
    </source>
</evidence>
<reference evidence="4 5" key="1">
    <citation type="submission" date="2020-08" db="EMBL/GenBank/DDBJ databases">
        <title>The Agave Microbiome: Exploring the role of microbial communities in plant adaptations to desert environments.</title>
        <authorList>
            <person name="Partida-Martinez L.P."/>
        </authorList>
    </citation>
    <scope>NUCLEOTIDE SEQUENCE [LARGE SCALE GENOMIC DNA]</scope>
    <source>
        <strain evidence="4 5">RAS26</strain>
    </source>
</reference>
<protein>
    <submittedName>
        <fullName evidence="4">GNAT superfamily N-acetyltransferase</fullName>
    </submittedName>
</protein>
<dbReference type="Proteomes" id="UP000518206">
    <property type="component" value="Unassembled WGS sequence"/>
</dbReference>
<dbReference type="InterPro" id="IPR050832">
    <property type="entry name" value="Bact_Acetyltransf"/>
</dbReference>
<dbReference type="PROSITE" id="PS51186">
    <property type="entry name" value="GNAT"/>
    <property type="match status" value="1"/>
</dbReference>
<dbReference type="InterPro" id="IPR016181">
    <property type="entry name" value="Acyl_CoA_acyltransferase"/>
</dbReference>
<dbReference type="RefSeq" id="WP_183296275.1">
    <property type="nucleotide sequence ID" value="NZ_JACHVX010000003.1"/>
</dbReference>
<dbReference type="CDD" id="cd04301">
    <property type="entry name" value="NAT_SF"/>
    <property type="match status" value="1"/>
</dbReference>
<reference evidence="4 5" key="2">
    <citation type="submission" date="2020-08" db="EMBL/GenBank/DDBJ databases">
        <authorList>
            <person name="Partida-Martinez L."/>
            <person name="Huntemann M."/>
            <person name="Clum A."/>
            <person name="Wang J."/>
            <person name="Palaniappan K."/>
            <person name="Ritter S."/>
            <person name="Chen I.-M."/>
            <person name="Stamatis D."/>
            <person name="Reddy T."/>
            <person name="O'Malley R."/>
            <person name="Daum C."/>
            <person name="Shapiro N."/>
            <person name="Ivanova N."/>
            <person name="Kyrpides N."/>
            <person name="Woyke T."/>
        </authorList>
    </citation>
    <scope>NUCLEOTIDE SEQUENCE [LARGE SCALE GENOMIC DNA]</scope>
    <source>
        <strain evidence="4 5">RAS26</strain>
    </source>
</reference>
<sequence length="157" mass="17451">MSTWTVRRVTPADEQAWRALYRAYREFYEVPDDESALDTVWSWALDPAHEVEAWVAADADGRLGGLAHVRRFARPLAASTGLYLDDLVTHPDRRREGVGTAILEHLQRYAAAEGLTVVRWITAADNARARALYDQHATATPWVTYDLAPAPAPAPGV</sequence>
<gene>
    <name evidence="4" type="ORF">FHR80_002360</name>
</gene>
<organism evidence="4 5">
    <name type="scientific">Cellulomonas cellasea</name>
    <dbReference type="NCBI Taxonomy" id="43670"/>
    <lineage>
        <taxon>Bacteria</taxon>
        <taxon>Bacillati</taxon>
        <taxon>Actinomycetota</taxon>
        <taxon>Actinomycetes</taxon>
        <taxon>Micrococcales</taxon>
        <taxon>Cellulomonadaceae</taxon>
        <taxon>Cellulomonas</taxon>
    </lineage>
</organism>
<comment type="caution">
    <text evidence="4">The sequence shown here is derived from an EMBL/GenBank/DDBJ whole genome shotgun (WGS) entry which is preliminary data.</text>
</comment>
<dbReference type="PANTHER" id="PTHR43877">
    <property type="entry name" value="AMINOALKYLPHOSPHONATE N-ACETYLTRANSFERASE-RELATED-RELATED"/>
    <property type="match status" value="1"/>
</dbReference>
<dbReference type="Gene3D" id="3.40.630.30">
    <property type="match status" value="1"/>
</dbReference>
<keyword evidence="1 4" id="KW-0808">Transferase</keyword>
<dbReference type="InterPro" id="IPR000182">
    <property type="entry name" value="GNAT_dom"/>
</dbReference>
<keyword evidence="2" id="KW-0012">Acyltransferase</keyword>
<proteinExistence type="predicted"/>
<evidence type="ECO:0000256" key="2">
    <source>
        <dbReference type="ARBA" id="ARBA00023315"/>
    </source>
</evidence>